<dbReference type="PANTHER" id="PTHR34139:SF1">
    <property type="entry name" value="RNASE MJ1380-RELATED"/>
    <property type="match status" value="1"/>
</dbReference>
<evidence type="ECO:0000256" key="3">
    <source>
        <dbReference type="ARBA" id="ARBA00022722"/>
    </source>
</evidence>
<dbReference type="InterPro" id="IPR008201">
    <property type="entry name" value="HepT-like"/>
</dbReference>
<keyword evidence="3" id="KW-0540">Nuclease</keyword>
<sequence length="91" mass="10730">MQPEDRDIAFLWDILEAAKDIHDFVRKTTLKEFSSDKKTRYAIERQLLVIGEAAKRVSESYKQKHNEIPWKSMVGLRNILAHEYGEVLVER</sequence>
<dbReference type="EMBL" id="BARV01017674">
    <property type="protein sequence ID" value="GAI25995.1"/>
    <property type="molecule type" value="Genomic_DNA"/>
</dbReference>
<evidence type="ECO:0000256" key="5">
    <source>
        <dbReference type="ARBA" id="ARBA00022801"/>
    </source>
</evidence>
<evidence type="ECO:0000256" key="2">
    <source>
        <dbReference type="ARBA" id="ARBA00022649"/>
    </source>
</evidence>
<accession>X1NGV1</accession>
<name>X1NGV1_9ZZZZ</name>
<organism evidence="6">
    <name type="scientific">marine sediment metagenome</name>
    <dbReference type="NCBI Taxonomy" id="412755"/>
    <lineage>
        <taxon>unclassified sequences</taxon>
        <taxon>metagenomes</taxon>
        <taxon>ecological metagenomes</taxon>
    </lineage>
</organism>
<evidence type="ECO:0000313" key="6">
    <source>
        <dbReference type="EMBL" id="GAI25995.1"/>
    </source>
</evidence>
<proteinExistence type="predicted"/>
<comment type="caution">
    <text evidence="6">The sequence shown here is derived from an EMBL/GenBank/DDBJ whole genome shotgun (WGS) entry which is preliminary data.</text>
</comment>
<keyword evidence="5" id="KW-0378">Hydrolase</keyword>
<evidence type="ECO:0000256" key="1">
    <source>
        <dbReference type="ARBA" id="ARBA00022553"/>
    </source>
</evidence>
<evidence type="ECO:0000256" key="4">
    <source>
        <dbReference type="ARBA" id="ARBA00022741"/>
    </source>
</evidence>
<keyword evidence="4" id="KW-0547">Nucleotide-binding</keyword>
<keyword evidence="1" id="KW-0597">Phosphoprotein</keyword>
<keyword evidence="2" id="KW-1277">Toxin-antitoxin system</keyword>
<dbReference type="PANTHER" id="PTHR34139">
    <property type="entry name" value="UPF0331 PROTEIN MJ0127"/>
    <property type="match status" value="1"/>
</dbReference>
<reference evidence="6" key="1">
    <citation type="journal article" date="2014" name="Front. Microbiol.">
        <title>High frequency of phylogenetically diverse reductive dehalogenase-homologous genes in deep subseafloor sedimentary metagenomes.</title>
        <authorList>
            <person name="Kawai M."/>
            <person name="Futagami T."/>
            <person name="Toyoda A."/>
            <person name="Takaki Y."/>
            <person name="Nishi S."/>
            <person name="Hori S."/>
            <person name="Arai W."/>
            <person name="Tsubouchi T."/>
            <person name="Morono Y."/>
            <person name="Uchiyama I."/>
            <person name="Ito T."/>
            <person name="Fujiyama A."/>
            <person name="Inagaki F."/>
            <person name="Takami H."/>
        </authorList>
    </citation>
    <scope>NUCLEOTIDE SEQUENCE</scope>
    <source>
        <strain evidence="6">Expedition CK06-06</strain>
    </source>
</reference>
<protein>
    <recommendedName>
        <fullName evidence="7">DUF86 domain-containing protein</fullName>
    </recommendedName>
</protein>
<gene>
    <name evidence="6" type="ORF">S06H3_30060</name>
</gene>
<dbReference type="GO" id="GO:0110001">
    <property type="term" value="C:toxin-antitoxin complex"/>
    <property type="evidence" value="ECO:0007669"/>
    <property type="project" value="InterPro"/>
</dbReference>
<dbReference type="GO" id="GO:0016787">
    <property type="term" value="F:hydrolase activity"/>
    <property type="evidence" value="ECO:0007669"/>
    <property type="project" value="UniProtKB-KW"/>
</dbReference>
<evidence type="ECO:0008006" key="7">
    <source>
        <dbReference type="Google" id="ProtNLM"/>
    </source>
</evidence>
<dbReference type="InterPro" id="IPR051813">
    <property type="entry name" value="HepT_RNase_toxin"/>
</dbReference>
<feature type="non-terminal residue" evidence="6">
    <location>
        <position position="91"/>
    </location>
</feature>
<dbReference type="Pfam" id="PF01934">
    <property type="entry name" value="HepT-like"/>
    <property type="match status" value="1"/>
</dbReference>
<dbReference type="GO" id="GO:0000166">
    <property type="term" value="F:nucleotide binding"/>
    <property type="evidence" value="ECO:0007669"/>
    <property type="project" value="UniProtKB-KW"/>
</dbReference>
<dbReference type="GO" id="GO:0004540">
    <property type="term" value="F:RNA nuclease activity"/>
    <property type="evidence" value="ECO:0007669"/>
    <property type="project" value="InterPro"/>
</dbReference>
<dbReference type="AlphaFoldDB" id="X1NGV1"/>